<organism evidence="2">
    <name type="scientific">uncultured virus</name>
    <dbReference type="NCBI Taxonomy" id="340016"/>
    <lineage>
        <taxon>Viruses</taxon>
        <taxon>environmental samples</taxon>
    </lineage>
</organism>
<reference evidence="2" key="1">
    <citation type="submission" date="2017-01" db="EMBL/GenBank/DDBJ databases">
        <title>High-throughput sequencing uncovers low homogeneity in the biogeography of single-stranded DNA viruses.</title>
        <authorList>
            <person name="Pearson V.M."/>
            <person name="Rokyta D.R."/>
        </authorList>
    </citation>
    <scope>NUCLEOTIDE SEQUENCE</scope>
</reference>
<proteinExistence type="predicted"/>
<protein>
    <submittedName>
        <fullName evidence="2">Capsid</fullName>
    </submittedName>
</protein>
<gene>
    <name evidence="2" type="primary">Cap</name>
</gene>
<dbReference type="EMBL" id="KY487824">
    <property type="protein sequence ID" value="AUM61720.1"/>
    <property type="molecule type" value="Genomic_DNA"/>
</dbReference>
<name>A0A2K9LSE1_9VIRU</name>
<feature type="region of interest" description="Disordered" evidence="1">
    <location>
        <begin position="30"/>
        <end position="57"/>
    </location>
</feature>
<accession>A0A2K9LSE1</accession>
<evidence type="ECO:0000256" key="1">
    <source>
        <dbReference type="SAM" id="MobiDB-lite"/>
    </source>
</evidence>
<sequence>MQYIDNPLTPNRGAIENFLLRTPTVNLPTPTSMRRFFGSGRRNRGGRSRPGMAARRRLAVGSSRTNTRSRSHVGTRATTFQHDASMMYRRKRAPRRVRRRARKSKARFTSNLVKSLGQKSQVFQDVAAFAITPLTLHDSQHIHTVGMYGGIANSAAWGDLYEIAATEGLLSKTGHIHFKSAVLECQIMNKMTSDVLVVDVYEVLARRDGYNEPGEDWKLALQAQSTISGMTSLFQTELNATPFDAPGFGSSWLIKNKTRYRISPGLSVYLQRRDARDYNFGTSRFEYDTTNTTTRVKMFSNMSEGFLIVARSSDINPVTPAGEPFSYQVNATKTYHYGIQLSADDEMGVQ</sequence>
<evidence type="ECO:0000313" key="2">
    <source>
        <dbReference type="EMBL" id="AUM61720.1"/>
    </source>
</evidence>